<keyword evidence="5 7" id="KW-0472">Membrane</keyword>
<feature type="transmembrane region" description="Helical" evidence="7">
    <location>
        <begin position="98"/>
        <end position="114"/>
    </location>
</feature>
<feature type="transmembrane region" description="Helical" evidence="7">
    <location>
        <begin position="126"/>
        <end position="150"/>
    </location>
</feature>
<organism evidence="10 11">
    <name type="scientific">Natribaculum luteum</name>
    <dbReference type="NCBI Taxonomy" id="1586232"/>
    <lineage>
        <taxon>Archaea</taxon>
        <taxon>Methanobacteriati</taxon>
        <taxon>Methanobacteriota</taxon>
        <taxon>Stenosarchaea group</taxon>
        <taxon>Halobacteria</taxon>
        <taxon>Halobacteriales</taxon>
        <taxon>Natrialbaceae</taxon>
        <taxon>Natribaculum</taxon>
    </lineage>
</organism>
<dbReference type="InterPro" id="IPR009655">
    <property type="entry name" value="Preflagellin_peptidase_C"/>
</dbReference>
<keyword evidence="4 7" id="KW-1133">Transmembrane helix</keyword>
<feature type="region of interest" description="Disordered" evidence="6">
    <location>
        <begin position="214"/>
        <end position="237"/>
    </location>
</feature>
<evidence type="ECO:0000259" key="9">
    <source>
        <dbReference type="Pfam" id="PF06847"/>
    </source>
</evidence>
<reference evidence="10 11" key="1">
    <citation type="journal article" date="2014" name="Int. J. Syst. Evol. Microbiol.">
        <title>Complete genome sequence of Corynebacterium casei LMG S-19264T (=DSM 44701T), isolated from a smear-ripened cheese.</title>
        <authorList>
            <consortium name="US DOE Joint Genome Institute (JGI-PGF)"/>
            <person name="Walter F."/>
            <person name="Albersmeier A."/>
            <person name="Kalinowski J."/>
            <person name="Ruckert C."/>
        </authorList>
    </citation>
    <scope>NUCLEOTIDE SEQUENCE [LARGE SCALE GENOMIC DNA]</scope>
    <source>
        <strain evidence="10 11">IBRC-M 10912</strain>
    </source>
</reference>
<evidence type="ECO:0000313" key="11">
    <source>
        <dbReference type="Proteomes" id="UP001595821"/>
    </source>
</evidence>
<dbReference type="EMBL" id="JBHSDJ010000133">
    <property type="protein sequence ID" value="MFC4249614.1"/>
    <property type="molecule type" value="Genomic_DNA"/>
</dbReference>
<evidence type="ECO:0000256" key="4">
    <source>
        <dbReference type="ARBA" id="ARBA00022989"/>
    </source>
</evidence>
<evidence type="ECO:0000313" key="10">
    <source>
        <dbReference type="EMBL" id="MFC4249614.1"/>
    </source>
</evidence>
<dbReference type="AlphaFoldDB" id="A0ABD5P5U3"/>
<name>A0ABD5P5U3_9EURY</name>
<dbReference type="InterPro" id="IPR052218">
    <property type="entry name" value="Preflagellin_Peptidase"/>
</dbReference>
<dbReference type="GeneID" id="71853393"/>
<dbReference type="GO" id="GO:0005886">
    <property type="term" value="C:plasma membrane"/>
    <property type="evidence" value="ECO:0007669"/>
    <property type="project" value="UniProtKB-SubCell"/>
</dbReference>
<dbReference type="PANTHER" id="PTHR36506">
    <property type="entry name" value="PREFLAGELLIN PEPTIDASE"/>
    <property type="match status" value="1"/>
</dbReference>
<evidence type="ECO:0000259" key="8">
    <source>
        <dbReference type="Pfam" id="PF01478"/>
    </source>
</evidence>
<evidence type="ECO:0000256" key="7">
    <source>
        <dbReference type="SAM" id="Phobius"/>
    </source>
</evidence>
<feature type="transmembrane region" description="Helical" evidence="7">
    <location>
        <begin position="64"/>
        <end position="86"/>
    </location>
</feature>
<dbReference type="Pfam" id="PF01478">
    <property type="entry name" value="Peptidase_A24"/>
    <property type="match status" value="1"/>
</dbReference>
<keyword evidence="3 7" id="KW-0812">Transmembrane</keyword>
<comment type="subcellular location">
    <subcellularLocation>
        <location evidence="1">Cell membrane</location>
        <topology evidence="1">Multi-pass membrane protein</topology>
    </subcellularLocation>
</comment>
<feature type="domain" description="Prepilin type IV endopeptidase peptidase" evidence="8">
    <location>
        <begin position="17"/>
        <end position="131"/>
    </location>
</feature>
<protein>
    <submittedName>
        <fullName evidence="10">A24 family peptidase C-terminal domain-containing protein</fullName>
    </submittedName>
</protein>
<feature type="transmembrane region" description="Helical" evidence="7">
    <location>
        <begin position="307"/>
        <end position="329"/>
    </location>
</feature>
<gene>
    <name evidence="10" type="ORF">ACFOZ7_22225</name>
</gene>
<dbReference type="PANTHER" id="PTHR36506:SF1">
    <property type="entry name" value="PREFLAGELLIN PEPTIDASE"/>
    <property type="match status" value="1"/>
</dbReference>
<feature type="domain" description="Preflagellin peptidase C-terminal" evidence="9">
    <location>
        <begin position="286"/>
        <end position="324"/>
    </location>
</feature>
<feature type="transmembrane region" description="Helical" evidence="7">
    <location>
        <begin position="39"/>
        <end position="58"/>
    </location>
</feature>
<proteinExistence type="predicted"/>
<dbReference type="Gene3D" id="1.20.120.1220">
    <property type="match status" value="1"/>
</dbReference>
<sequence length="330" mass="35703">MTLSALQATVPDLLRLVAVPVFAWAAVRDVRTRRISSSLWVPLSALGAALLAWDGWIARQTGAWAEFVIPATVSLGVVVPIAYLFWWFGGFGGADAKALMVLAVLFPTFPRYVVASVEFPATTTPIGAFSFTILTNAVLVGLTIPIVLAIRNGIAGRIAPVMIVGWPVDVEEIPRTHGRLLQTPDGLSRGGLDLDALRMYLRWRGLTLEAVRDHPDRYRDPATLPDEPNPPTDGAVARDADVLEDGGETVEYREPSDATASEDPWGAETFLEDVERSTYGTTPDDLRAGLEVLVEEETVWISPGTPFLVPVFVGLVIALGYGDLLLGLLF</sequence>
<evidence type="ECO:0000256" key="6">
    <source>
        <dbReference type="SAM" id="MobiDB-lite"/>
    </source>
</evidence>
<keyword evidence="2" id="KW-1003">Cell membrane</keyword>
<evidence type="ECO:0000256" key="1">
    <source>
        <dbReference type="ARBA" id="ARBA00004651"/>
    </source>
</evidence>
<comment type="caution">
    <text evidence="10">The sequence shown here is derived from an EMBL/GenBank/DDBJ whole genome shotgun (WGS) entry which is preliminary data.</text>
</comment>
<dbReference type="Pfam" id="PF06847">
    <property type="entry name" value="Arc_PepC_II"/>
    <property type="match status" value="1"/>
</dbReference>
<evidence type="ECO:0000256" key="3">
    <source>
        <dbReference type="ARBA" id="ARBA00022692"/>
    </source>
</evidence>
<dbReference type="InterPro" id="IPR000045">
    <property type="entry name" value="Prepilin_IV_endopep_pep"/>
</dbReference>
<dbReference type="RefSeq" id="WP_246973246.1">
    <property type="nucleotide sequence ID" value="NZ_CP095397.1"/>
</dbReference>
<evidence type="ECO:0000256" key="2">
    <source>
        <dbReference type="ARBA" id="ARBA00022475"/>
    </source>
</evidence>
<accession>A0ABD5P5U3</accession>
<evidence type="ECO:0000256" key="5">
    <source>
        <dbReference type="ARBA" id="ARBA00023136"/>
    </source>
</evidence>
<dbReference type="Proteomes" id="UP001595821">
    <property type="component" value="Unassembled WGS sequence"/>
</dbReference>